<gene>
    <name evidence="2" type="ORF">ETD85_46525</name>
</gene>
<comment type="caution">
    <text evidence="2">The sequence shown here is derived from an EMBL/GenBank/DDBJ whole genome shotgun (WGS) entry which is preliminary data.</text>
</comment>
<dbReference type="OrthoDB" id="5169323at2"/>
<proteinExistence type="predicted"/>
<evidence type="ECO:0000313" key="3">
    <source>
        <dbReference type="Proteomes" id="UP000306628"/>
    </source>
</evidence>
<keyword evidence="3" id="KW-1185">Reference proteome</keyword>
<organism evidence="2 3">
    <name type="scientific">Nonomuraea zeae</name>
    <dbReference type="NCBI Taxonomy" id="1642303"/>
    <lineage>
        <taxon>Bacteria</taxon>
        <taxon>Bacillati</taxon>
        <taxon>Actinomycetota</taxon>
        <taxon>Actinomycetes</taxon>
        <taxon>Streptosporangiales</taxon>
        <taxon>Streptosporangiaceae</taxon>
        <taxon>Nonomuraea</taxon>
    </lineage>
</organism>
<feature type="region of interest" description="Disordered" evidence="1">
    <location>
        <begin position="1"/>
        <end position="24"/>
    </location>
</feature>
<accession>A0A5S4FWJ0</accession>
<sequence>MGIRDRAETLMSKARRGSDPAQTRTLIGRAQSQAARIHEQMTGEIRHGQVQHPGGWALSGSLLTDADRILALLADGQEAPPVRAT</sequence>
<dbReference type="AlphaFoldDB" id="A0A5S4FWJ0"/>
<evidence type="ECO:0000313" key="2">
    <source>
        <dbReference type="EMBL" id="TMR24471.1"/>
    </source>
</evidence>
<dbReference type="Proteomes" id="UP000306628">
    <property type="component" value="Unassembled WGS sequence"/>
</dbReference>
<reference evidence="2 3" key="1">
    <citation type="submission" date="2019-05" db="EMBL/GenBank/DDBJ databases">
        <title>Draft genome sequence of Nonomuraea zeae DSM 100528.</title>
        <authorList>
            <person name="Saricaoglu S."/>
            <person name="Isik K."/>
        </authorList>
    </citation>
    <scope>NUCLEOTIDE SEQUENCE [LARGE SCALE GENOMIC DNA]</scope>
    <source>
        <strain evidence="2 3">DSM 100528</strain>
    </source>
</reference>
<name>A0A5S4FWJ0_9ACTN</name>
<protein>
    <submittedName>
        <fullName evidence="2">Uncharacterized protein</fullName>
    </submittedName>
</protein>
<evidence type="ECO:0000256" key="1">
    <source>
        <dbReference type="SAM" id="MobiDB-lite"/>
    </source>
</evidence>
<dbReference type="EMBL" id="VCKX01000240">
    <property type="protein sequence ID" value="TMR24471.1"/>
    <property type="molecule type" value="Genomic_DNA"/>
</dbReference>
<dbReference type="RefSeq" id="WP_138696265.1">
    <property type="nucleotide sequence ID" value="NZ_VCKX01000240.1"/>
</dbReference>